<evidence type="ECO:0000256" key="1">
    <source>
        <dbReference type="SAM" id="MobiDB-lite"/>
    </source>
</evidence>
<feature type="compositionally biased region" description="Low complexity" evidence="1">
    <location>
        <begin position="571"/>
        <end position="581"/>
    </location>
</feature>
<feature type="compositionally biased region" description="Low complexity" evidence="1">
    <location>
        <begin position="518"/>
        <end position="531"/>
    </location>
</feature>
<organism evidence="2 3">
    <name type="scientific">Circinella minor</name>
    <dbReference type="NCBI Taxonomy" id="1195481"/>
    <lineage>
        <taxon>Eukaryota</taxon>
        <taxon>Fungi</taxon>
        <taxon>Fungi incertae sedis</taxon>
        <taxon>Mucoromycota</taxon>
        <taxon>Mucoromycotina</taxon>
        <taxon>Mucoromycetes</taxon>
        <taxon>Mucorales</taxon>
        <taxon>Lichtheimiaceae</taxon>
        <taxon>Circinella</taxon>
    </lineage>
</organism>
<feature type="compositionally biased region" description="Basic residues" evidence="1">
    <location>
        <begin position="635"/>
        <end position="649"/>
    </location>
</feature>
<dbReference type="AlphaFoldDB" id="A0A8H7SEY3"/>
<protein>
    <recommendedName>
        <fullName evidence="4">UBZ4-type domain-containing protein</fullName>
    </recommendedName>
</protein>
<feature type="compositionally biased region" description="Basic residues" evidence="1">
    <location>
        <begin position="658"/>
        <end position="668"/>
    </location>
</feature>
<feature type="region of interest" description="Disordered" evidence="1">
    <location>
        <begin position="218"/>
        <end position="237"/>
    </location>
</feature>
<evidence type="ECO:0008006" key="4">
    <source>
        <dbReference type="Google" id="ProtNLM"/>
    </source>
</evidence>
<dbReference type="OrthoDB" id="2285676at2759"/>
<evidence type="ECO:0000313" key="2">
    <source>
        <dbReference type="EMBL" id="KAG2226902.1"/>
    </source>
</evidence>
<feature type="region of interest" description="Disordered" evidence="1">
    <location>
        <begin position="294"/>
        <end position="342"/>
    </location>
</feature>
<feature type="region of interest" description="Disordered" evidence="1">
    <location>
        <begin position="548"/>
        <end position="688"/>
    </location>
</feature>
<dbReference type="InterPro" id="IPR003903">
    <property type="entry name" value="UIM_dom"/>
</dbReference>
<feature type="compositionally biased region" description="Basic residues" evidence="1">
    <location>
        <begin position="78"/>
        <end position="93"/>
    </location>
</feature>
<accession>A0A8H7SEY3</accession>
<feature type="compositionally biased region" description="Low complexity" evidence="1">
    <location>
        <begin position="612"/>
        <end position="633"/>
    </location>
</feature>
<name>A0A8H7SEY3_9FUNG</name>
<feature type="compositionally biased region" description="Polar residues" evidence="1">
    <location>
        <begin position="96"/>
        <end position="105"/>
    </location>
</feature>
<sequence length="688" mass="77765">MVLSQKRANTPTNPILKAWLSTTDPQKHPGKENKIQQDSDLQRAIELSLQESQKEKRQEQLPIIMSDDDDNDFQPFPRIKRLCIPKNKQRRRTRTENNSDSQLPLSTDYEEKNYIKDNVSTQQQRKQQQPANPVKIKKERHLEAEEEHVIHFDDLYDEEDSNIKQENGCTKVKQEVPVVEEEEEFVVEFEDFNSSPIIKHEDKVNTSKIATFDIDETTTTETQPATTSTARLSNDTQDTEVDDLTNWTPSFNSRDIFTPSPPSIPYNKTLKSPLPFSLDNTSSYATALESSSPFHTTNITASNRDKGKRPARTITESSIPSSTPPPPPSSSTLDTLNIPKRRKHDQDYSSSLLFIQDNDTNNNTLMANNNDKEHKCPLCNKLFSFDIIEAHASDCMADNADISTIEPSNSRSSSSNKRYNGNQESPILLIDQRQNQTDISSRERRHQNLDRLASQRRRRTPTPIVDGTYSDIEEYSDDNGVNELKTCVLCEAAIPVKDLERHIDEELNNLDQKDQQRQDQQSSAEPRSSSSMADLRDSFRDNVMVLSDAEDSRSDSDGVIDLSGPGPIPFDYNNDSNYNNNDGDDDDDDGYLSPLEGFESINPQDHPQYYNQGTRQTSSSSSQQRRTPGRSSSAPKRRRGGSRQGRGSKRTPAQNRAIHARRAQKRGLSKGSGGNKKSRASGKPKGKK</sequence>
<feature type="compositionally biased region" description="Basic residues" evidence="1">
    <location>
        <begin position="676"/>
        <end position="688"/>
    </location>
</feature>
<feature type="compositionally biased region" description="Low complexity" evidence="1">
    <location>
        <begin position="219"/>
        <end position="229"/>
    </location>
</feature>
<gene>
    <name evidence="2" type="ORF">INT45_010181</name>
</gene>
<comment type="caution">
    <text evidence="2">The sequence shown here is derived from an EMBL/GenBank/DDBJ whole genome shotgun (WGS) entry which is preliminary data.</text>
</comment>
<evidence type="ECO:0000313" key="3">
    <source>
        <dbReference type="Proteomes" id="UP000646827"/>
    </source>
</evidence>
<proteinExistence type="predicted"/>
<feature type="compositionally biased region" description="Basic and acidic residues" evidence="1">
    <location>
        <begin position="440"/>
        <end position="449"/>
    </location>
</feature>
<dbReference type="Proteomes" id="UP000646827">
    <property type="component" value="Unassembled WGS sequence"/>
</dbReference>
<dbReference type="Pfam" id="PF02809">
    <property type="entry name" value="UIM"/>
    <property type="match status" value="1"/>
</dbReference>
<feature type="compositionally biased region" description="Basic and acidic residues" evidence="1">
    <location>
        <begin position="25"/>
        <end position="43"/>
    </location>
</feature>
<feature type="region of interest" description="Disordered" evidence="1">
    <location>
        <begin position="1"/>
        <end position="111"/>
    </location>
</feature>
<dbReference type="PROSITE" id="PS50330">
    <property type="entry name" value="UIM"/>
    <property type="match status" value="1"/>
</dbReference>
<feature type="compositionally biased region" description="Polar residues" evidence="1">
    <location>
        <begin position="601"/>
        <end position="611"/>
    </location>
</feature>
<keyword evidence="3" id="KW-1185">Reference proteome</keyword>
<feature type="region of interest" description="Disordered" evidence="1">
    <location>
        <begin position="405"/>
        <end position="476"/>
    </location>
</feature>
<feature type="compositionally biased region" description="Basic and acidic residues" evidence="1">
    <location>
        <begin position="508"/>
        <end position="517"/>
    </location>
</feature>
<feature type="region of interest" description="Disordered" evidence="1">
    <location>
        <begin position="508"/>
        <end position="536"/>
    </location>
</feature>
<dbReference type="EMBL" id="JAEPRB010000012">
    <property type="protein sequence ID" value="KAG2226902.1"/>
    <property type="molecule type" value="Genomic_DNA"/>
</dbReference>
<reference evidence="2 3" key="1">
    <citation type="submission" date="2020-12" db="EMBL/GenBank/DDBJ databases">
        <title>Metabolic potential, ecology and presence of endohyphal bacteria is reflected in genomic diversity of Mucoromycotina.</title>
        <authorList>
            <person name="Muszewska A."/>
            <person name="Okrasinska A."/>
            <person name="Steczkiewicz K."/>
            <person name="Drgas O."/>
            <person name="Orlowska M."/>
            <person name="Perlinska-Lenart U."/>
            <person name="Aleksandrzak-Piekarczyk T."/>
            <person name="Szatraj K."/>
            <person name="Zielenkiewicz U."/>
            <person name="Pilsyk S."/>
            <person name="Malc E."/>
            <person name="Mieczkowski P."/>
            <person name="Kruszewska J.S."/>
            <person name="Biernat P."/>
            <person name="Pawlowska J."/>
        </authorList>
    </citation>
    <scope>NUCLEOTIDE SEQUENCE [LARGE SCALE GENOMIC DNA]</scope>
    <source>
        <strain evidence="2 3">CBS 142.35</strain>
    </source>
</reference>
<feature type="compositionally biased region" description="Polar residues" evidence="1">
    <location>
        <begin position="1"/>
        <end position="13"/>
    </location>
</feature>